<dbReference type="RefSeq" id="WP_167118725.1">
    <property type="nucleotide sequence ID" value="NZ_JAANOU010000001.1"/>
</dbReference>
<evidence type="ECO:0000313" key="2">
    <source>
        <dbReference type="Proteomes" id="UP000754495"/>
    </source>
</evidence>
<reference evidence="1 2" key="1">
    <citation type="submission" date="2020-03" db="EMBL/GenBank/DDBJ databases">
        <title>Sequencing the genomes of 1000 actinobacteria strains.</title>
        <authorList>
            <person name="Klenk H.-P."/>
        </authorList>
    </citation>
    <scope>NUCLEOTIDE SEQUENCE [LARGE SCALE GENOMIC DNA]</scope>
    <source>
        <strain evidence="1 2">DSM 45668</strain>
    </source>
</reference>
<name>A0ABX0SYJ9_9PSEU</name>
<keyword evidence="2" id="KW-1185">Reference proteome</keyword>
<sequence>MDFLDAHPLPDRRVLVEMSPNVGECLHAIAGELLTALETGRHGRRPLRDEDLFPDAHLLIREAREFRERHGAAMRQSVTAAVRAVVRGWTGATAVTLDPAWQRAWMITFGHAQTLYLRKPRWRDGRAWARFPLSARDVTLEWLSHAQDAVALACALSLCEPLESGT</sequence>
<protein>
    <submittedName>
        <fullName evidence="1">Uncharacterized protein</fullName>
    </submittedName>
</protein>
<dbReference type="Proteomes" id="UP000754495">
    <property type="component" value="Unassembled WGS sequence"/>
</dbReference>
<evidence type="ECO:0000313" key="1">
    <source>
        <dbReference type="EMBL" id="NIH82043.1"/>
    </source>
</evidence>
<gene>
    <name evidence="1" type="ORF">FHX46_004573</name>
</gene>
<dbReference type="EMBL" id="JAANOU010000001">
    <property type="protein sequence ID" value="NIH82043.1"/>
    <property type="molecule type" value="Genomic_DNA"/>
</dbReference>
<accession>A0ABX0SYJ9</accession>
<comment type="caution">
    <text evidence="1">The sequence shown here is derived from an EMBL/GenBank/DDBJ whole genome shotgun (WGS) entry which is preliminary data.</text>
</comment>
<organism evidence="1 2">
    <name type="scientific">Amycolatopsis viridis</name>
    <dbReference type="NCBI Taxonomy" id="185678"/>
    <lineage>
        <taxon>Bacteria</taxon>
        <taxon>Bacillati</taxon>
        <taxon>Actinomycetota</taxon>
        <taxon>Actinomycetes</taxon>
        <taxon>Pseudonocardiales</taxon>
        <taxon>Pseudonocardiaceae</taxon>
        <taxon>Amycolatopsis</taxon>
    </lineage>
</organism>
<proteinExistence type="predicted"/>